<evidence type="ECO:0000259" key="1">
    <source>
        <dbReference type="Pfam" id="PF04296"/>
    </source>
</evidence>
<accession>A0A931DX14</accession>
<comment type="caution">
    <text evidence="2">The sequence shown here is derived from an EMBL/GenBank/DDBJ whole genome shotgun (WGS) entry which is preliminary data.</text>
</comment>
<evidence type="ECO:0000313" key="2">
    <source>
        <dbReference type="EMBL" id="MBG6121847.1"/>
    </source>
</evidence>
<dbReference type="PANTHER" id="PTHR34215:SF1">
    <property type="entry name" value="YLXR DOMAIN-CONTAINING PROTEIN"/>
    <property type="match status" value="1"/>
</dbReference>
<proteinExistence type="predicted"/>
<organism evidence="2 3">
    <name type="scientific">Corynebacterium aquatimens</name>
    <dbReference type="NCBI Taxonomy" id="1190508"/>
    <lineage>
        <taxon>Bacteria</taxon>
        <taxon>Bacillati</taxon>
        <taxon>Actinomycetota</taxon>
        <taxon>Actinomycetes</taxon>
        <taxon>Mycobacteriales</taxon>
        <taxon>Corynebacteriaceae</taxon>
        <taxon>Corynebacterium</taxon>
    </lineage>
</organism>
<feature type="domain" description="YlxR" evidence="1">
    <location>
        <begin position="11"/>
        <end position="76"/>
    </location>
</feature>
<sequence length="113" mass="12517">MTETSAPKRIRTCIAYGTAMPDVQLLRVVVDPDNPMRIIADPVRRMPGRGAWITPTEEAVELAVKRKAFSRALKVSGTVDASPVREYVVTVAQAAEMQTQRRCEHNVIEGPKN</sequence>
<dbReference type="Proteomes" id="UP000658613">
    <property type="component" value="Unassembled WGS sequence"/>
</dbReference>
<dbReference type="Gene3D" id="3.30.1230.10">
    <property type="entry name" value="YlxR-like"/>
    <property type="match status" value="1"/>
</dbReference>
<name>A0A931DX14_9CORY</name>
<dbReference type="Pfam" id="PF04296">
    <property type="entry name" value="YlxR"/>
    <property type="match status" value="1"/>
</dbReference>
<dbReference type="EMBL" id="JADOUE010000001">
    <property type="protein sequence ID" value="MBG6121847.1"/>
    <property type="molecule type" value="Genomic_DNA"/>
</dbReference>
<dbReference type="InterPro" id="IPR035931">
    <property type="entry name" value="YlxR-like_sf"/>
</dbReference>
<dbReference type="AlphaFoldDB" id="A0A931DX14"/>
<gene>
    <name evidence="2" type="ORF">IW254_000816</name>
</gene>
<keyword evidence="3" id="KW-1185">Reference proteome</keyword>
<reference evidence="2" key="1">
    <citation type="submission" date="2020-11" db="EMBL/GenBank/DDBJ databases">
        <title>Sequencing the genomes of 1000 actinobacteria strains.</title>
        <authorList>
            <person name="Klenk H.-P."/>
        </authorList>
    </citation>
    <scope>NUCLEOTIDE SEQUENCE</scope>
    <source>
        <strain evidence="2">DSM 45632</strain>
    </source>
</reference>
<dbReference type="InterPro" id="IPR007393">
    <property type="entry name" value="YlxR_dom"/>
</dbReference>
<evidence type="ECO:0000313" key="3">
    <source>
        <dbReference type="Proteomes" id="UP000658613"/>
    </source>
</evidence>
<dbReference type="InterPro" id="IPR037465">
    <property type="entry name" value="YlxR"/>
</dbReference>
<dbReference type="SUPFAM" id="SSF64376">
    <property type="entry name" value="YlxR-like"/>
    <property type="match status" value="1"/>
</dbReference>
<protein>
    <submittedName>
        <fullName evidence="2">RNA-binding protein YlxR (DUF448 family)</fullName>
    </submittedName>
</protein>
<dbReference type="PANTHER" id="PTHR34215">
    <property type="entry name" value="BLL0784 PROTEIN"/>
    <property type="match status" value="1"/>
</dbReference>
<dbReference type="RefSeq" id="WP_290178788.1">
    <property type="nucleotide sequence ID" value="NZ_JADOUE010000001.1"/>
</dbReference>